<dbReference type="EMBL" id="MN740706">
    <property type="protein sequence ID" value="QHU09232.1"/>
    <property type="molecule type" value="Genomic_DNA"/>
</dbReference>
<reference evidence="1" key="1">
    <citation type="journal article" date="2020" name="Nature">
        <title>Giant virus diversity and host interactions through global metagenomics.</title>
        <authorList>
            <person name="Schulz F."/>
            <person name="Roux S."/>
            <person name="Paez-Espino D."/>
            <person name="Jungbluth S."/>
            <person name="Walsh D.A."/>
            <person name="Denef V.J."/>
            <person name="McMahon K.D."/>
            <person name="Konstantinidis K.T."/>
            <person name="Eloe-Fadrosh E.A."/>
            <person name="Kyrpides N.C."/>
            <person name="Woyke T."/>
        </authorList>
    </citation>
    <scope>NUCLEOTIDE SEQUENCE</scope>
    <source>
        <strain evidence="1">GVMAG-S-1074260-58</strain>
    </source>
</reference>
<accession>A0A6C0JU07</accession>
<dbReference type="InterPro" id="IPR008775">
    <property type="entry name" value="Phytyl_CoA_dOase-like"/>
</dbReference>
<dbReference type="Gene3D" id="2.60.120.620">
    <property type="entry name" value="q2cbj1_9rhob like domain"/>
    <property type="match status" value="1"/>
</dbReference>
<organism evidence="1">
    <name type="scientific">viral metagenome</name>
    <dbReference type="NCBI Taxonomy" id="1070528"/>
    <lineage>
        <taxon>unclassified sequences</taxon>
        <taxon>metagenomes</taxon>
        <taxon>organismal metagenomes</taxon>
    </lineage>
</organism>
<dbReference type="PANTHER" id="PTHR31630">
    <property type="entry name" value="PHYTANOYL-COA DIOXYGENASE-RELATED-RELATED"/>
    <property type="match status" value="1"/>
</dbReference>
<protein>
    <recommendedName>
        <fullName evidence="2">Phytanoyl-CoA dioxygenase</fullName>
    </recommendedName>
</protein>
<sequence length="263" mass="30510">MDYLRTHGYLVIEDVLSPEEVQHATQLFRAWKETNAIPVGDHGIIKTHNAGHQEHAWYIRTRPNVIELFQQVWNTKDLMVSFDGMCYMSPTDHYEGYWMHTDQSPNDTSFRCYQGMVALTDNEHKTLKVCDGSHLMYDAYVQQYNLKGVRNFNIIDEDYCKPLSQTSLSVKKGSVVLWDSRLFHQNHCGDVGNMEERIVQYISYMPKDHKENTEDNQLKRKNAFLKGITTTHWCAPLKHATNDTVSSPIFDIQTYGTSMHALI</sequence>
<evidence type="ECO:0000313" key="1">
    <source>
        <dbReference type="EMBL" id="QHU09232.1"/>
    </source>
</evidence>
<evidence type="ECO:0008006" key="2">
    <source>
        <dbReference type="Google" id="ProtNLM"/>
    </source>
</evidence>
<dbReference type="AlphaFoldDB" id="A0A6C0JU07"/>
<name>A0A6C0JU07_9ZZZZ</name>
<dbReference type="PANTHER" id="PTHR31630:SF6">
    <property type="entry name" value="PHYTANOYL-COA DIOXYGENASE-RELATED"/>
    <property type="match status" value="1"/>
</dbReference>
<dbReference type="SUPFAM" id="SSF51197">
    <property type="entry name" value="Clavaminate synthase-like"/>
    <property type="match status" value="1"/>
</dbReference>
<proteinExistence type="predicted"/>
<dbReference type="Pfam" id="PF05721">
    <property type="entry name" value="PhyH"/>
    <property type="match status" value="1"/>
</dbReference>